<evidence type="ECO:0000313" key="5">
    <source>
        <dbReference type="EMBL" id="TQV78821.1"/>
    </source>
</evidence>
<evidence type="ECO:0000259" key="4">
    <source>
        <dbReference type="PROSITE" id="PS01124"/>
    </source>
</evidence>
<keyword evidence="2" id="KW-0238">DNA-binding</keyword>
<dbReference type="Proteomes" id="UP000319732">
    <property type="component" value="Unassembled WGS sequence"/>
</dbReference>
<dbReference type="PANTHER" id="PTHR30146:SF24">
    <property type="entry name" value="XYLOSE OPERON REGULATORY PROTEIN"/>
    <property type="match status" value="1"/>
</dbReference>
<sequence>MTTAKHLNVLLALSRYDHRTHKGVAQFAAKHNWHLNCEMAITGRPPGNWRGDGILALLTEDQEVVDYVLGAQVPFVDISVIRRDIAAPRVCADNNRIGSLAAEYYLDKGFRHFAFFSTTSDRVSQLRRDSFFATAGSRAHSTVDWSIPAPSRSGNLNRTLTDHLRSNPQPLALFAARDIDASMVLDACIQAEVDVPNQIAILGVDNNELITNSLRVPLSSVNHDVEALGYAGAQLLQGIMVAAGGHRHNTETPRLIPPKGITSRLSTDCLAVTQPLVRTALQQLNRHFSNCHYTVVQAAEHCRVTRRHLDALFNAELGHSMHAELTGIRLRAAKRALVTSNDTVAQISAACGFARPQYFNNSFRKIVAETPLGYRRRNR</sequence>
<dbReference type="InterPro" id="IPR009057">
    <property type="entry name" value="Homeodomain-like_sf"/>
</dbReference>
<organism evidence="5 6">
    <name type="scientific">Exilibacterium tricleocarpae</name>
    <dbReference type="NCBI Taxonomy" id="2591008"/>
    <lineage>
        <taxon>Bacteria</taxon>
        <taxon>Pseudomonadati</taxon>
        <taxon>Pseudomonadota</taxon>
        <taxon>Gammaproteobacteria</taxon>
        <taxon>Cellvibrionales</taxon>
        <taxon>Cellvibrionaceae</taxon>
        <taxon>Exilibacterium</taxon>
    </lineage>
</organism>
<dbReference type="EMBL" id="VHSG01000012">
    <property type="protein sequence ID" value="TQV78821.1"/>
    <property type="molecule type" value="Genomic_DNA"/>
</dbReference>
<dbReference type="InterPro" id="IPR018060">
    <property type="entry name" value="HTH_AraC"/>
</dbReference>
<evidence type="ECO:0000256" key="2">
    <source>
        <dbReference type="ARBA" id="ARBA00023125"/>
    </source>
</evidence>
<dbReference type="Pfam" id="PF13377">
    <property type="entry name" value="Peripla_BP_3"/>
    <property type="match status" value="1"/>
</dbReference>
<dbReference type="InterPro" id="IPR018062">
    <property type="entry name" value="HTH_AraC-typ_CS"/>
</dbReference>
<evidence type="ECO:0000256" key="3">
    <source>
        <dbReference type="ARBA" id="ARBA00023163"/>
    </source>
</evidence>
<evidence type="ECO:0000313" key="6">
    <source>
        <dbReference type="Proteomes" id="UP000319732"/>
    </source>
</evidence>
<dbReference type="InterPro" id="IPR046335">
    <property type="entry name" value="LacI/GalR-like_sensor"/>
</dbReference>
<dbReference type="PANTHER" id="PTHR30146">
    <property type="entry name" value="LACI-RELATED TRANSCRIPTIONAL REPRESSOR"/>
    <property type="match status" value="1"/>
</dbReference>
<dbReference type="PROSITE" id="PS01124">
    <property type="entry name" value="HTH_ARAC_FAMILY_2"/>
    <property type="match status" value="1"/>
</dbReference>
<dbReference type="SUPFAM" id="SSF46689">
    <property type="entry name" value="Homeodomain-like"/>
    <property type="match status" value="1"/>
</dbReference>
<gene>
    <name evidence="5" type="ORF">FKG94_12425</name>
</gene>
<dbReference type="RefSeq" id="WP_142904656.1">
    <property type="nucleotide sequence ID" value="NZ_ML660093.1"/>
</dbReference>
<dbReference type="Gene3D" id="3.40.50.2300">
    <property type="match status" value="2"/>
</dbReference>
<dbReference type="OrthoDB" id="9816461at2"/>
<accession>A0A545TNT0</accession>
<dbReference type="SMART" id="SM00342">
    <property type="entry name" value="HTH_ARAC"/>
    <property type="match status" value="1"/>
</dbReference>
<dbReference type="GO" id="GO:0003700">
    <property type="term" value="F:DNA-binding transcription factor activity"/>
    <property type="evidence" value="ECO:0007669"/>
    <property type="project" value="InterPro"/>
</dbReference>
<dbReference type="SUPFAM" id="SSF53822">
    <property type="entry name" value="Periplasmic binding protein-like I"/>
    <property type="match status" value="1"/>
</dbReference>
<proteinExistence type="predicted"/>
<keyword evidence="3" id="KW-0804">Transcription</keyword>
<dbReference type="PROSITE" id="PS00041">
    <property type="entry name" value="HTH_ARAC_FAMILY_1"/>
    <property type="match status" value="1"/>
</dbReference>
<keyword evidence="6" id="KW-1185">Reference proteome</keyword>
<dbReference type="AlphaFoldDB" id="A0A545TNT0"/>
<dbReference type="InterPro" id="IPR028082">
    <property type="entry name" value="Peripla_BP_I"/>
</dbReference>
<feature type="domain" description="HTH araC/xylS-type" evidence="4">
    <location>
        <begin position="278"/>
        <end position="377"/>
    </location>
</feature>
<dbReference type="Pfam" id="PF12833">
    <property type="entry name" value="HTH_18"/>
    <property type="match status" value="1"/>
</dbReference>
<dbReference type="Gene3D" id="1.10.10.60">
    <property type="entry name" value="Homeodomain-like"/>
    <property type="match status" value="1"/>
</dbReference>
<comment type="caution">
    <text evidence="5">The sequence shown here is derived from an EMBL/GenBank/DDBJ whole genome shotgun (WGS) entry which is preliminary data.</text>
</comment>
<keyword evidence="1" id="KW-0805">Transcription regulation</keyword>
<reference evidence="5 6" key="1">
    <citation type="submission" date="2019-06" db="EMBL/GenBank/DDBJ databases">
        <title>Whole genome sequence for Cellvibrionaceae sp. R142.</title>
        <authorList>
            <person name="Wang G."/>
        </authorList>
    </citation>
    <scope>NUCLEOTIDE SEQUENCE [LARGE SCALE GENOMIC DNA]</scope>
    <source>
        <strain evidence="5 6">R142</strain>
    </source>
</reference>
<dbReference type="GO" id="GO:0000976">
    <property type="term" value="F:transcription cis-regulatory region binding"/>
    <property type="evidence" value="ECO:0007669"/>
    <property type="project" value="TreeGrafter"/>
</dbReference>
<evidence type="ECO:0000256" key="1">
    <source>
        <dbReference type="ARBA" id="ARBA00023015"/>
    </source>
</evidence>
<protein>
    <submittedName>
        <fullName evidence="5">Helix-turn-helix domain-containing protein</fullName>
    </submittedName>
</protein>
<name>A0A545TNT0_9GAMM</name>